<comment type="caution">
    <text evidence="2">The sequence shown here is derived from an EMBL/GenBank/DDBJ whole genome shotgun (WGS) entry which is preliminary data.</text>
</comment>
<dbReference type="InterPro" id="IPR036513">
    <property type="entry name" value="STAS_dom_sf"/>
</dbReference>
<dbReference type="Gene3D" id="3.30.750.24">
    <property type="entry name" value="STAS domain"/>
    <property type="match status" value="1"/>
</dbReference>
<protein>
    <submittedName>
        <fullName evidence="2">Anti-sigma factor antagonist</fullName>
    </submittedName>
</protein>
<evidence type="ECO:0000313" key="3">
    <source>
        <dbReference type="Proteomes" id="UP000623010"/>
    </source>
</evidence>
<dbReference type="Proteomes" id="UP000623010">
    <property type="component" value="Unassembled WGS sequence"/>
</dbReference>
<dbReference type="Pfam" id="PF01740">
    <property type="entry name" value="STAS"/>
    <property type="match status" value="1"/>
</dbReference>
<reference evidence="2" key="2">
    <citation type="submission" date="2020-09" db="EMBL/GenBank/DDBJ databases">
        <authorList>
            <person name="Sun Q."/>
            <person name="Ohkuma M."/>
        </authorList>
    </citation>
    <scope>NUCLEOTIDE SEQUENCE</scope>
    <source>
        <strain evidence="2">JCM 5016</strain>
    </source>
</reference>
<dbReference type="EMBL" id="BMWH01000021">
    <property type="protein sequence ID" value="GHA02376.1"/>
    <property type="molecule type" value="Genomic_DNA"/>
</dbReference>
<keyword evidence="3" id="KW-1185">Reference proteome</keyword>
<sequence length="126" mass="13605">MATFPSVPRTPGPCRMRELPGRVLLAVLPEEIDLSNADALRDAVLAAAQAPAARTTPPDVLVLDLTGTEFMDSQGARLVEDLRRLLAPHTRVRVAARPHGSPGRVLELTRVRRDVPVCDSLAEALL</sequence>
<dbReference type="RefSeq" id="WP_308432541.1">
    <property type="nucleotide sequence ID" value="NZ_BMWH01000021.1"/>
</dbReference>
<proteinExistence type="predicted"/>
<gene>
    <name evidence="2" type="ORF">GCM10010389_47240</name>
</gene>
<dbReference type="SUPFAM" id="SSF52091">
    <property type="entry name" value="SpoIIaa-like"/>
    <property type="match status" value="1"/>
</dbReference>
<feature type="domain" description="STAS" evidence="1">
    <location>
        <begin position="23"/>
        <end position="126"/>
    </location>
</feature>
<dbReference type="InterPro" id="IPR002645">
    <property type="entry name" value="STAS_dom"/>
</dbReference>
<evidence type="ECO:0000259" key="1">
    <source>
        <dbReference type="PROSITE" id="PS50801"/>
    </source>
</evidence>
<evidence type="ECO:0000313" key="2">
    <source>
        <dbReference type="EMBL" id="GHA02376.1"/>
    </source>
</evidence>
<dbReference type="CDD" id="cd07043">
    <property type="entry name" value="STAS_anti-anti-sigma_factors"/>
    <property type="match status" value="1"/>
</dbReference>
<reference evidence="2" key="1">
    <citation type="journal article" date="2014" name="Int. J. Syst. Evol. Microbiol.">
        <title>Complete genome sequence of Corynebacterium casei LMG S-19264T (=DSM 44701T), isolated from a smear-ripened cheese.</title>
        <authorList>
            <consortium name="US DOE Joint Genome Institute (JGI-PGF)"/>
            <person name="Walter F."/>
            <person name="Albersmeier A."/>
            <person name="Kalinowski J."/>
            <person name="Ruckert C."/>
        </authorList>
    </citation>
    <scope>NUCLEOTIDE SEQUENCE</scope>
    <source>
        <strain evidence="2">JCM 5016</strain>
    </source>
</reference>
<dbReference type="PROSITE" id="PS50801">
    <property type="entry name" value="STAS"/>
    <property type="match status" value="1"/>
</dbReference>
<dbReference type="AlphaFoldDB" id="A0A918RM24"/>
<accession>A0A918RM24</accession>
<name>A0A918RM24_9ACTN</name>
<organism evidence="2 3">
    <name type="scientific">Streptomyces echinoruber</name>
    <dbReference type="NCBI Taxonomy" id="68898"/>
    <lineage>
        <taxon>Bacteria</taxon>
        <taxon>Bacillati</taxon>
        <taxon>Actinomycetota</taxon>
        <taxon>Actinomycetes</taxon>
        <taxon>Kitasatosporales</taxon>
        <taxon>Streptomycetaceae</taxon>
        <taxon>Streptomyces</taxon>
    </lineage>
</organism>